<feature type="region of interest" description="Disordered" evidence="7">
    <location>
        <begin position="431"/>
        <end position="594"/>
    </location>
</feature>
<evidence type="ECO:0000313" key="10">
    <source>
        <dbReference type="EMBL" id="MBP5857806.1"/>
    </source>
</evidence>
<feature type="transmembrane region" description="Helical" evidence="8">
    <location>
        <begin position="55"/>
        <end position="74"/>
    </location>
</feature>
<evidence type="ECO:0000256" key="3">
    <source>
        <dbReference type="ARBA" id="ARBA00022448"/>
    </source>
</evidence>
<feature type="transmembrane region" description="Helical" evidence="8">
    <location>
        <begin position="147"/>
        <end position="167"/>
    </location>
</feature>
<evidence type="ECO:0000256" key="6">
    <source>
        <dbReference type="ARBA" id="ARBA00023136"/>
    </source>
</evidence>
<dbReference type="RefSeq" id="WP_210682381.1">
    <property type="nucleotide sequence ID" value="NZ_JAGMWN010000005.1"/>
</dbReference>
<feature type="transmembrane region" description="Helical" evidence="8">
    <location>
        <begin position="31"/>
        <end position="49"/>
    </location>
</feature>
<evidence type="ECO:0000256" key="5">
    <source>
        <dbReference type="ARBA" id="ARBA00022989"/>
    </source>
</evidence>
<feature type="transmembrane region" description="Helical" evidence="8">
    <location>
        <begin position="265"/>
        <end position="285"/>
    </location>
</feature>
<feature type="transmembrane region" description="Helical" evidence="8">
    <location>
        <begin position="179"/>
        <end position="198"/>
    </location>
</feature>
<evidence type="ECO:0000256" key="2">
    <source>
        <dbReference type="ARBA" id="ARBA00005551"/>
    </source>
</evidence>
<dbReference type="PANTHER" id="PTHR42751:SF3">
    <property type="entry name" value="SODIUM_GLUTAMATE SYMPORTER"/>
    <property type="match status" value="1"/>
</dbReference>
<evidence type="ECO:0000256" key="4">
    <source>
        <dbReference type="ARBA" id="ARBA00022692"/>
    </source>
</evidence>
<evidence type="ECO:0000256" key="1">
    <source>
        <dbReference type="ARBA" id="ARBA00004141"/>
    </source>
</evidence>
<organism evidence="10 11">
    <name type="scientific">Marivibrio halodurans</name>
    <dbReference type="NCBI Taxonomy" id="2039722"/>
    <lineage>
        <taxon>Bacteria</taxon>
        <taxon>Pseudomonadati</taxon>
        <taxon>Pseudomonadota</taxon>
        <taxon>Alphaproteobacteria</taxon>
        <taxon>Rhodospirillales</taxon>
        <taxon>Rhodospirillaceae</taxon>
        <taxon>Marivibrio</taxon>
    </lineage>
</organism>
<feature type="transmembrane region" description="Helical" evidence="8">
    <location>
        <begin position="86"/>
        <end position="108"/>
    </location>
</feature>
<feature type="compositionally biased region" description="Basic and acidic residues" evidence="7">
    <location>
        <begin position="486"/>
        <end position="504"/>
    </location>
</feature>
<feature type="compositionally biased region" description="Basic residues" evidence="7">
    <location>
        <begin position="515"/>
        <end position="526"/>
    </location>
</feature>
<keyword evidence="3" id="KW-0813">Transport</keyword>
<keyword evidence="6 8" id="KW-0472">Membrane</keyword>
<dbReference type="GO" id="GO:1902600">
    <property type="term" value="P:proton transmembrane transport"/>
    <property type="evidence" value="ECO:0007669"/>
    <property type="project" value="InterPro"/>
</dbReference>
<feature type="transmembrane region" description="Helical" evidence="8">
    <location>
        <begin position="292"/>
        <end position="313"/>
    </location>
</feature>
<feature type="transmembrane region" description="Helical" evidence="8">
    <location>
        <begin position="114"/>
        <end position="135"/>
    </location>
</feature>
<gene>
    <name evidence="10" type="ORF">KAJ83_12370</name>
</gene>
<comment type="subcellular location">
    <subcellularLocation>
        <location evidence="1">Membrane</location>
        <topology evidence="1">Multi-pass membrane protein</topology>
    </subcellularLocation>
</comment>
<dbReference type="AlphaFoldDB" id="A0A8J7V1H9"/>
<dbReference type="InterPro" id="IPR006153">
    <property type="entry name" value="Cation/H_exchanger_TM"/>
</dbReference>
<accession>A0A8J7V1H9</accession>
<dbReference type="Pfam" id="PF00999">
    <property type="entry name" value="Na_H_Exchanger"/>
    <property type="match status" value="1"/>
</dbReference>
<keyword evidence="5 8" id="KW-1133">Transmembrane helix</keyword>
<dbReference type="PANTHER" id="PTHR42751">
    <property type="entry name" value="SODIUM/HYDROGEN EXCHANGER FAMILY/TRKA DOMAIN PROTEIN"/>
    <property type="match status" value="1"/>
</dbReference>
<keyword evidence="11" id="KW-1185">Reference proteome</keyword>
<comment type="similarity">
    <text evidence="2">Belongs to the monovalent cation:proton antiporter 2 (CPA2) transporter (TC 2.A.37) family.</text>
</comment>
<feature type="domain" description="Cation/H+ exchanger transmembrane" evidence="9">
    <location>
        <begin position="14"/>
        <end position="372"/>
    </location>
</feature>
<keyword evidence="4 8" id="KW-0812">Transmembrane</keyword>
<dbReference type="GO" id="GO:0015297">
    <property type="term" value="F:antiporter activity"/>
    <property type="evidence" value="ECO:0007669"/>
    <property type="project" value="InterPro"/>
</dbReference>
<evidence type="ECO:0000256" key="7">
    <source>
        <dbReference type="SAM" id="MobiDB-lite"/>
    </source>
</evidence>
<comment type="caution">
    <text evidence="10">The sequence shown here is derived from an EMBL/GenBank/DDBJ whole genome shotgun (WGS) entry which is preliminary data.</text>
</comment>
<feature type="transmembrane region" description="Helical" evidence="8">
    <location>
        <begin position="6"/>
        <end position="24"/>
    </location>
</feature>
<dbReference type="GO" id="GO:0016020">
    <property type="term" value="C:membrane"/>
    <property type="evidence" value="ECO:0007669"/>
    <property type="project" value="UniProtKB-SubCell"/>
</dbReference>
<feature type="transmembrane region" description="Helical" evidence="8">
    <location>
        <begin position="325"/>
        <end position="348"/>
    </location>
</feature>
<evidence type="ECO:0000259" key="9">
    <source>
        <dbReference type="Pfam" id="PF00999"/>
    </source>
</evidence>
<dbReference type="EMBL" id="JAGMWN010000005">
    <property type="protein sequence ID" value="MBP5857806.1"/>
    <property type="molecule type" value="Genomic_DNA"/>
</dbReference>
<feature type="transmembrane region" description="Helical" evidence="8">
    <location>
        <begin position="219"/>
        <end position="245"/>
    </location>
</feature>
<dbReference type="Gene3D" id="1.20.1530.20">
    <property type="match status" value="1"/>
</dbReference>
<feature type="transmembrane region" description="Helical" evidence="8">
    <location>
        <begin position="355"/>
        <end position="373"/>
    </location>
</feature>
<proteinExistence type="inferred from homology"/>
<reference evidence="10" key="1">
    <citation type="submission" date="2021-04" db="EMBL/GenBank/DDBJ databases">
        <authorList>
            <person name="Zhang D.-C."/>
        </authorList>
    </citation>
    <scope>NUCLEOTIDE SEQUENCE</scope>
    <source>
        <strain evidence="10">CGMCC 1.15697</strain>
    </source>
</reference>
<dbReference type="Proteomes" id="UP000672602">
    <property type="component" value="Unassembled WGS sequence"/>
</dbReference>
<feature type="compositionally biased region" description="Basic residues" evidence="7">
    <location>
        <begin position="554"/>
        <end position="565"/>
    </location>
</feature>
<evidence type="ECO:0000313" key="11">
    <source>
        <dbReference type="Proteomes" id="UP000672602"/>
    </source>
</evidence>
<evidence type="ECO:0000256" key="8">
    <source>
        <dbReference type="SAM" id="Phobius"/>
    </source>
</evidence>
<sequence length="594" mass="63407">MHGPDLTGIALVAVAATLCGMAMVRLKQPPIVGYILAGVILGPSALGLVENRESIRLLAELGVIMLLYFVGMELSLRAFRHIWKIALITSMVQILASVGAVYGIAQVFDWPFEWALLFGFCLALSSTAVAINVLEGAGELRTTVGKVAVGVLIAQDLAVAPMLVVTSNLSGEGGLNPKVIVEVALSIGLLLLFILVLTRRTKVNLPFHRLTMDNPALTPLAALTWCFAFATVAGLIGLSPAFGAFLAGLVVGNSAQRQTVHENAVPVQAVLMMIFFLSVGLLIDLPFVWENFWLLIGLWAFVTLFKTALNTALLRLQGQTWQTSFQVSLVIGQLGEFSFLLGAAGLSAAVIDSEVYRLIVALTVISLMTSPIYTDLTHRLGHRAARNIESLGGLLRFAYVREWQLTKRLSRTVYALGFRYATAMHLRVEKERARQRARRTAGQRLSPDGSAPAEGAETDALFDPRALSPVRADAPKPGPRRARARAHIDAAREAAERAVSERKAGTKKAVPPKSTAKKTAAKKGASRKTEAKSTVGKAAGKKQPAKKASPTKGAAKKAAPKKTMAKKAPGGKTGRPSDTATKREANNSGEGGTS</sequence>
<protein>
    <submittedName>
        <fullName evidence="10">Cation:proton antiporter</fullName>
    </submittedName>
</protein>
<name>A0A8J7V1H9_9PROT</name>
<dbReference type="InterPro" id="IPR038770">
    <property type="entry name" value="Na+/solute_symporter_sf"/>
</dbReference>